<protein>
    <submittedName>
        <fullName evidence="1">Putative secreted protein</fullName>
    </submittedName>
</protein>
<dbReference type="AlphaFoldDB" id="A0A2M4C9K1"/>
<dbReference type="EMBL" id="GGFJ01012853">
    <property type="protein sequence ID" value="MBW61994.1"/>
    <property type="molecule type" value="Transcribed_RNA"/>
</dbReference>
<evidence type="ECO:0000313" key="1">
    <source>
        <dbReference type="EMBL" id="MBW61994.1"/>
    </source>
</evidence>
<reference evidence="1" key="1">
    <citation type="submission" date="2018-01" db="EMBL/GenBank/DDBJ databases">
        <title>An insight into the sialome of Amazonian anophelines.</title>
        <authorList>
            <person name="Ribeiro J.M."/>
            <person name="Scarpassa V."/>
            <person name="Calvo E."/>
        </authorList>
    </citation>
    <scope>NUCLEOTIDE SEQUENCE</scope>
    <source>
        <tissue evidence="1">Salivary glands</tissue>
    </source>
</reference>
<accession>A0A2M4C9K1</accession>
<sequence>MQGNQSGIGGVCVLWLPTLQTQPPTLFSSSSLNETLTHTERPPIDDIGVPHHPLKAPSPREAAYLSPVALTHAHIFDANWPFSQGITFQLGD</sequence>
<proteinExistence type="predicted"/>
<organism evidence="1">
    <name type="scientific">Anopheles marajoara</name>
    <dbReference type="NCBI Taxonomy" id="58244"/>
    <lineage>
        <taxon>Eukaryota</taxon>
        <taxon>Metazoa</taxon>
        <taxon>Ecdysozoa</taxon>
        <taxon>Arthropoda</taxon>
        <taxon>Hexapoda</taxon>
        <taxon>Insecta</taxon>
        <taxon>Pterygota</taxon>
        <taxon>Neoptera</taxon>
        <taxon>Endopterygota</taxon>
        <taxon>Diptera</taxon>
        <taxon>Nematocera</taxon>
        <taxon>Culicoidea</taxon>
        <taxon>Culicidae</taxon>
        <taxon>Anophelinae</taxon>
        <taxon>Anopheles</taxon>
    </lineage>
</organism>
<name>A0A2M4C9K1_9DIPT</name>